<keyword evidence="7" id="KW-0963">Cytoplasm</keyword>
<dbReference type="Pfam" id="PF22698">
    <property type="entry name" value="Semialdhyde_dhC_1"/>
    <property type="match status" value="1"/>
</dbReference>
<dbReference type="EC" id="1.2.1.38" evidence="7"/>
<evidence type="ECO:0000256" key="1">
    <source>
        <dbReference type="ARBA" id="ARBA00004862"/>
    </source>
</evidence>
<comment type="similarity">
    <text evidence="7">Belongs to the NAGSA dehydrogenase family. Type 1 subfamily.</text>
</comment>
<dbReference type="Pfam" id="PF01118">
    <property type="entry name" value="Semialdhyde_dh"/>
    <property type="match status" value="1"/>
</dbReference>
<dbReference type="SUPFAM" id="SSF51735">
    <property type="entry name" value="NAD(P)-binding Rossmann-fold domains"/>
    <property type="match status" value="1"/>
</dbReference>
<dbReference type="Proteomes" id="UP000617951">
    <property type="component" value="Unassembled WGS sequence"/>
</dbReference>
<dbReference type="PANTHER" id="PTHR32338:SF10">
    <property type="entry name" value="N-ACETYL-GAMMA-GLUTAMYL-PHOSPHATE REDUCTASE, CHLOROPLASTIC-RELATED"/>
    <property type="match status" value="1"/>
</dbReference>
<evidence type="ECO:0000256" key="3">
    <source>
        <dbReference type="ARBA" id="ARBA00022605"/>
    </source>
</evidence>
<evidence type="ECO:0000259" key="9">
    <source>
        <dbReference type="SMART" id="SM00859"/>
    </source>
</evidence>
<dbReference type="FunFam" id="3.30.360.10:FF:000014">
    <property type="entry name" value="N-acetyl-gamma-glutamyl-phosphate reductase"/>
    <property type="match status" value="1"/>
</dbReference>
<dbReference type="PROSITE" id="PS01224">
    <property type="entry name" value="ARGC"/>
    <property type="match status" value="1"/>
</dbReference>
<dbReference type="CDD" id="cd17895">
    <property type="entry name" value="AGPR_1_N"/>
    <property type="match status" value="1"/>
</dbReference>
<dbReference type="RefSeq" id="WP_249279463.1">
    <property type="nucleotide sequence ID" value="NZ_JACRSS010000001.1"/>
</dbReference>
<dbReference type="GO" id="GO:0006526">
    <property type="term" value="P:L-arginine biosynthetic process"/>
    <property type="evidence" value="ECO:0007669"/>
    <property type="project" value="UniProtKB-UniRule"/>
</dbReference>
<evidence type="ECO:0000313" key="11">
    <source>
        <dbReference type="Proteomes" id="UP000617951"/>
    </source>
</evidence>
<dbReference type="InterPro" id="IPR058924">
    <property type="entry name" value="AGPR_dimerisation_dom"/>
</dbReference>
<dbReference type="GO" id="GO:0003942">
    <property type="term" value="F:N-acetyl-gamma-glutamyl-phosphate reductase activity"/>
    <property type="evidence" value="ECO:0007669"/>
    <property type="project" value="UniProtKB-UniRule"/>
</dbReference>
<evidence type="ECO:0000256" key="7">
    <source>
        <dbReference type="HAMAP-Rule" id="MF_00150"/>
    </source>
</evidence>
<evidence type="ECO:0000256" key="6">
    <source>
        <dbReference type="ARBA" id="ARBA00050557"/>
    </source>
</evidence>
<keyword evidence="3 7" id="KW-0028">Amino-acid biosynthesis</keyword>
<protein>
    <recommendedName>
        <fullName evidence="7">N-acetyl-gamma-glutamyl-phosphate reductase</fullName>
        <shortName evidence="7">AGPR</shortName>
        <ecNumber evidence="7">1.2.1.38</ecNumber>
    </recommendedName>
    <alternativeName>
        <fullName evidence="7">N-acetyl-glutamate semialdehyde dehydrogenase</fullName>
        <shortName evidence="7">NAGSA dehydrogenase</shortName>
    </alternativeName>
</protein>
<dbReference type="NCBIfam" id="TIGR01850">
    <property type="entry name" value="argC"/>
    <property type="match status" value="1"/>
</dbReference>
<keyword evidence="11" id="KW-1185">Reference proteome</keyword>
<comment type="pathway">
    <text evidence="1 7">Amino-acid biosynthesis; L-arginine biosynthesis; N(2)-acetyl-L-ornithine from L-glutamate: step 3/4.</text>
</comment>
<keyword evidence="5 7" id="KW-0560">Oxidoreductase</keyword>
<dbReference type="SUPFAM" id="SSF55347">
    <property type="entry name" value="Glyceraldehyde-3-phosphate dehydrogenase-like, C-terminal domain"/>
    <property type="match status" value="1"/>
</dbReference>
<dbReference type="SMART" id="SM00859">
    <property type="entry name" value="Semialdhyde_dh"/>
    <property type="match status" value="1"/>
</dbReference>
<evidence type="ECO:0000313" key="10">
    <source>
        <dbReference type="EMBL" id="MBC8537561.1"/>
    </source>
</evidence>
<feature type="active site" evidence="7 8">
    <location>
        <position position="150"/>
    </location>
</feature>
<dbReference type="CDD" id="cd23934">
    <property type="entry name" value="AGPR_1_C"/>
    <property type="match status" value="1"/>
</dbReference>
<keyword evidence="2 7" id="KW-0055">Arginine biosynthesis</keyword>
<dbReference type="Gene3D" id="3.30.360.10">
    <property type="entry name" value="Dihydrodipicolinate Reductase, domain 2"/>
    <property type="match status" value="1"/>
</dbReference>
<comment type="subcellular location">
    <subcellularLocation>
        <location evidence="7">Cytoplasm</location>
    </subcellularLocation>
</comment>
<proteinExistence type="inferred from homology"/>
<dbReference type="GO" id="GO:0051287">
    <property type="term" value="F:NAD binding"/>
    <property type="evidence" value="ECO:0007669"/>
    <property type="project" value="InterPro"/>
</dbReference>
<gene>
    <name evidence="7" type="primary">argC</name>
    <name evidence="10" type="ORF">H8693_01270</name>
</gene>
<dbReference type="InterPro" id="IPR023013">
    <property type="entry name" value="AGPR_AS"/>
</dbReference>
<dbReference type="Gene3D" id="3.40.50.720">
    <property type="entry name" value="NAD(P)-binding Rossmann-like Domain"/>
    <property type="match status" value="1"/>
</dbReference>
<dbReference type="InterPro" id="IPR000706">
    <property type="entry name" value="AGPR_type-1"/>
</dbReference>
<dbReference type="AlphaFoldDB" id="A0A926HWD0"/>
<evidence type="ECO:0000256" key="4">
    <source>
        <dbReference type="ARBA" id="ARBA00022857"/>
    </source>
</evidence>
<dbReference type="GO" id="GO:0070401">
    <property type="term" value="F:NADP+ binding"/>
    <property type="evidence" value="ECO:0007669"/>
    <property type="project" value="InterPro"/>
</dbReference>
<evidence type="ECO:0000256" key="8">
    <source>
        <dbReference type="PROSITE-ProRule" id="PRU10010"/>
    </source>
</evidence>
<evidence type="ECO:0000256" key="2">
    <source>
        <dbReference type="ARBA" id="ARBA00022571"/>
    </source>
</evidence>
<dbReference type="GO" id="GO:0005737">
    <property type="term" value="C:cytoplasm"/>
    <property type="evidence" value="ECO:0007669"/>
    <property type="project" value="UniProtKB-SubCell"/>
</dbReference>
<keyword evidence="4 7" id="KW-0521">NADP</keyword>
<dbReference type="InterPro" id="IPR036291">
    <property type="entry name" value="NAD(P)-bd_dom_sf"/>
</dbReference>
<dbReference type="InterPro" id="IPR000534">
    <property type="entry name" value="Semialdehyde_DH_NAD-bd"/>
</dbReference>
<organism evidence="10 11">
    <name type="scientific">Guopingia tenuis</name>
    <dbReference type="NCBI Taxonomy" id="2763656"/>
    <lineage>
        <taxon>Bacteria</taxon>
        <taxon>Bacillati</taxon>
        <taxon>Bacillota</taxon>
        <taxon>Clostridia</taxon>
        <taxon>Christensenellales</taxon>
        <taxon>Christensenellaceae</taxon>
        <taxon>Guopingia</taxon>
    </lineage>
</organism>
<feature type="domain" description="Semialdehyde dehydrogenase NAD-binding" evidence="9">
    <location>
        <begin position="3"/>
        <end position="142"/>
    </location>
</feature>
<dbReference type="HAMAP" id="MF_00150">
    <property type="entry name" value="ArgC_type1"/>
    <property type="match status" value="1"/>
</dbReference>
<name>A0A926HWD0_9FIRM</name>
<accession>A0A926HWD0</accession>
<evidence type="ECO:0000256" key="5">
    <source>
        <dbReference type="ARBA" id="ARBA00023002"/>
    </source>
</evidence>
<comment type="catalytic activity">
    <reaction evidence="6 7">
        <text>N-acetyl-L-glutamate 5-semialdehyde + phosphate + NADP(+) = N-acetyl-L-glutamyl 5-phosphate + NADPH + H(+)</text>
        <dbReference type="Rhea" id="RHEA:21588"/>
        <dbReference type="ChEBI" id="CHEBI:15378"/>
        <dbReference type="ChEBI" id="CHEBI:29123"/>
        <dbReference type="ChEBI" id="CHEBI:43474"/>
        <dbReference type="ChEBI" id="CHEBI:57783"/>
        <dbReference type="ChEBI" id="CHEBI:57936"/>
        <dbReference type="ChEBI" id="CHEBI:58349"/>
        <dbReference type="EC" id="1.2.1.38"/>
    </reaction>
</comment>
<dbReference type="EMBL" id="JACRSS010000001">
    <property type="protein sequence ID" value="MBC8537561.1"/>
    <property type="molecule type" value="Genomic_DNA"/>
</dbReference>
<sequence length="348" mass="38112">MIRVGIIGATGYAGEELVRLLSSHPEVKITHIMSKSFCGKKISELYGSYLALDEMLLEDIDYEIIQQDCDVVFTCLPHEPSIEIVPKLLACGVKVIDLSGSFRYKDAAVFEAWYGIHHTHPELLKKAVYGLCELYEEEIAGADLIGNPGCYTTASILALYPLLACNLIQKDSIIIDAKSGVTGAGRSEKLPFSFCESHESFKAYGVTTHRHTSEIEEQLSFAAGSPVALSFTPHLLPVKRGILATIYADLPKGLEISPIEIQGAYEKFYMGSDFIQILPHGSLPELKFVVGSNNCFIGYKIDERLHKLVIVSCIDNLIKGAAGQAVQNMNLMFGLDGSTGLPQLAMYL</sequence>
<dbReference type="InterPro" id="IPR050085">
    <property type="entry name" value="AGPR"/>
</dbReference>
<comment type="caution">
    <text evidence="10">The sequence shown here is derived from an EMBL/GenBank/DDBJ whole genome shotgun (WGS) entry which is preliminary data.</text>
</comment>
<reference evidence="10" key="1">
    <citation type="submission" date="2020-08" db="EMBL/GenBank/DDBJ databases">
        <title>Genome public.</title>
        <authorList>
            <person name="Liu C."/>
            <person name="Sun Q."/>
        </authorList>
    </citation>
    <scope>NUCLEOTIDE SEQUENCE</scope>
    <source>
        <strain evidence="10">NSJ-63</strain>
    </source>
</reference>
<dbReference type="PANTHER" id="PTHR32338">
    <property type="entry name" value="N-ACETYL-GAMMA-GLUTAMYL-PHOSPHATE REDUCTASE, CHLOROPLASTIC-RELATED-RELATED"/>
    <property type="match status" value="1"/>
</dbReference>
<comment type="function">
    <text evidence="7">Catalyzes the NADPH-dependent reduction of N-acetyl-5-glutamyl phosphate to yield N-acetyl-L-glutamate 5-semialdehyde.</text>
</comment>